<dbReference type="Proteomes" id="UP000230423">
    <property type="component" value="Unassembled WGS sequence"/>
</dbReference>
<proteinExistence type="predicted"/>
<gene>
    <name evidence="2" type="ORF">TELCIR_00521</name>
</gene>
<evidence type="ECO:0000313" key="2">
    <source>
        <dbReference type="EMBL" id="PIO77393.1"/>
    </source>
</evidence>
<name>A0A2G9V4G0_TELCI</name>
<dbReference type="Pfam" id="PF00188">
    <property type="entry name" value="CAP"/>
    <property type="match status" value="1"/>
</dbReference>
<dbReference type="CDD" id="cd05380">
    <property type="entry name" value="CAP_euk"/>
    <property type="match status" value="1"/>
</dbReference>
<dbReference type="SMART" id="SM00198">
    <property type="entry name" value="SCP"/>
    <property type="match status" value="1"/>
</dbReference>
<dbReference type="EMBL" id="KZ345000">
    <property type="protein sequence ID" value="PIO77393.1"/>
    <property type="molecule type" value="Genomic_DNA"/>
</dbReference>
<accession>A0A2G9V4G0</accession>
<evidence type="ECO:0000259" key="1">
    <source>
        <dbReference type="SMART" id="SM00198"/>
    </source>
</evidence>
<keyword evidence="3" id="KW-1185">Reference proteome</keyword>
<organism evidence="2 3">
    <name type="scientific">Teladorsagia circumcincta</name>
    <name type="common">Brown stomach worm</name>
    <name type="synonym">Ostertagia circumcincta</name>
    <dbReference type="NCBI Taxonomy" id="45464"/>
    <lineage>
        <taxon>Eukaryota</taxon>
        <taxon>Metazoa</taxon>
        <taxon>Ecdysozoa</taxon>
        <taxon>Nematoda</taxon>
        <taxon>Chromadorea</taxon>
        <taxon>Rhabditida</taxon>
        <taxon>Rhabditina</taxon>
        <taxon>Rhabditomorpha</taxon>
        <taxon>Strongyloidea</taxon>
        <taxon>Trichostrongylidae</taxon>
        <taxon>Teladorsagia</taxon>
    </lineage>
</organism>
<dbReference type="Gene3D" id="3.40.33.10">
    <property type="entry name" value="CAP"/>
    <property type="match status" value="1"/>
</dbReference>
<reference evidence="2 3" key="1">
    <citation type="submission" date="2015-09" db="EMBL/GenBank/DDBJ databases">
        <title>Draft genome of the parasitic nematode Teladorsagia circumcincta isolate WARC Sus (inbred).</title>
        <authorList>
            <person name="Mitreva M."/>
        </authorList>
    </citation>
    <scope>NUCLEOTIDE SEQUENCE [LARGE SCALE GENOMIC DNA]</scope>
    <source>
        <strain evidence="2 3">S</strain>
    </source>
</reference>
<dbReference type="InterPro" id="IPR035940">
    <property type="entry name" value="CAP_sf"/>
</dbReference>
<dbReference type="InterPro" id="IPR014044">
    <property type="entry name" value="CAP_dom"/>
</dbReference>
<feature type="domain" description="SCP" evidence="1">
    <location>
        <begin position="29"/>
        <end position="204"/>
    </location>
</feature>
<protein>
    <submittedName>
        <fullName evidence="2">SCP-like protein</fullName>
    </submittedName>
</protein>
<dbReference type="OrthoDB" id="414826at2759"/>
<sequence>MLQSRTIMIYTRVSGINQICTGNPGMNDRIRTRALEMTNYRRSRLARGFVSKFNGRRLPMAADMIKLRYNCSLETSAKAAVDSCTTSYSNIPSGVQQNIYSIPKSRAHFRVDAITEVRLLNGISGMYRNVKVVKAIKDWWSQVRRTDAIGMKVTYRAKHQSSPVSWFTRMAWAKTTTLGCAVSQNCGSMWYAACHYYPGGNTVDDVVYMKGYPCTTCPLGYFCTTGLLCGAAADI</sequence>
<dbReference type="AlphaFoldDB" id="A0A2G9V4G0"/>
<dbReference type="PRINTS" id="PR00837">
    <property type="entry name" value="V5TPXLIKE"/>
</dbReference>
<evidence type="ECO:0000313" key="3">
    <source>
        <dbReference type="Proteomes" id="UP000230423"/>
    </source>
</evidence>
<dbReference type="InterPro" id="IPR001283">
    <property type="entry name" value="CRISP-related"/>
</dbReference>
<dbReference type="PANTHER" id="PTHR10334">
    <property type="entry name" value="CYSTEINE-RICH SECRETORY PROTEIN-RELATED"/>
    <property type="match status" value="1"/>
</dbReference>
<dbReference type="SUPFAM" id="SSF55797">
    <property type="entry name" value="PR-1-like"/>
    <property type="match status" value="1"/>
</dbReference>